<evidence type="ECO:0000313" key="2">
    <source>
        <dbReference type="EMBL" id="RNA16544.1"/>
    </source>
</evidence>
<evidence type="ECO:0000313" key="3">
    <source>
        <dbReference type="Proteomes" id="UP000276133"/>
    </source>
</evidence>
<reference evidence="2 3" key="1">
    <citation type="journal article" date="2018" name="Sci. Rep.">
        <title>Genomic signatures of local adaptation to the degree of environmental predictability in rotifers.</title>
        <authorList>
            <person name="Franch-Gras L."/>
            <person name="Hahn C."/>
            <person name="Garcia-Roger E.M."/>
            <person name="Carmona M.J."/>
            <person name="Serra M."/>
            <person name="Gomez A."/>
        </authorList>
    </citation>
    <scope>NUCLEOTIDE SEQUENCE [LARGE SCALE GENOMIC DNA]</scope>
    <source>
        <strain evidence="2">HYR1</strain>
    </source>
</reference>
<keyword evidence="1" id="KW-0812">Transmembrane</keyword>
<gene>
    <name evidence="2" type="ORF">BpHYR1_039167</name>
</gene>
<keyword evidence="1" id="KW-0472">Membrane</keyword>
<keyword evidence="1" id="KW-1133">Transmembrane helix</keyword>
<protein>
    <submittedName>
        <fullName evidence="2">Uncharacterized protein</fullName>
    </submittedName>
</protein>
<comment type="caution">
    <text evidence="2">The sequence shown here is derived from an EMBL/GenBank/DDBJ whole genome shotgun (WGS) entry which is preliminary data.</text>
</comment>
<accession>A0A3M7QZK2</accession>
<feature type="transmembrane region" description="Helical" evidence="1">
    <location>
        <begin position="25"/>
        <end position="44"/>
    </location>
</feature>
<name>A0A3M7QZK2_BRAPC</name>
<dbReference type="AlphaFoldDB" id="A0A3M7QZK2"/>
<evidence type="ECO:0000256" key="1">
    <source>
        <dbReference type="SAM" id="Phobius"/>
    </source>
</evidence>
<sequence>MDGGKDNEVTENATGWLINAGLGEYVAGLDMASLFLIFEIYMLFLDVHVRSLETKLWLDGKQERVFFPFNIFLLVDDFLCDLSAFLPLIQLIDIHNRPWQKMFKIGTLLPFAECSLGEAALC</sequence>
<dbReference type="EMBL" id="REGN01004685">
    <property type="protein sequence ID" value="RNA16544.1"/>
    <property type="molecule type" value="Genomic_DNA"/>
</dbReference>
<proteinExistence type="predicted"/>
<dbReference type="Proteomes" id="UP000276133">
    <property type="component" value="Unassembled WGS sequence"/>
</dbReference>
<keyword evidence="3" id="KW-1185">Reference proteome</keyword>
<organism evidence="2 3">
    <name type="scientific">Brachionus plicatilis</name>
    <name type="common">Marine rotifer</name>
    <name type="synonym">Brachionus muelleri</name>
    <dbReference type="NCBI Taxonomy" id="10195"/>
    <lineage>
        <taxon>Eukaryota</taxon>
        <taxon>Metazoa</taxon>
        <taxon>Spiralia</taxon>
        <taxon>Gnathifera</taxon>
        <taxon>Rotifera</taxon>
        <taxon>Eurotatoria</taxon>
        <taxon>Monogononta</taxon>
        <taxon>Pseudotrocha</taxon>
        <taxon>Ploima</taxon>
        <taxon>Brachionidae</taxon>
        <taxon>Brachionus</taxon>
    </lineage>
</organism>